<dbReference type="CDD" id="cd06223">
    <property type="entry name" value="PRTases_typeI"/>
    <property type="match status" value="1"/>
</dbReference>
<keyword evidence="14" id="KW-1185">Reference proteome</keyword>
<comment type="caution">
    <text evidence="13">The sequence shown here is derived from an EMBL/GenBank/DDBJ whole genome shotgun (WGS) entry which is preliminary data.</text>
</comment>
<reference evidence="13" key="1">
    <citation type="submission" date="2020-01" db="EMBL/GenBank/DDBJ databases">
        <title>Development of genomics and gene disruption for Polysphondylium violaceum indicates a role for the polyketide synthase stlB in stalk morphogenesis.</title>
        <authorList>
            <person name="Narita B."/>
            <person name="Kawabe Y."/>
            <person name="Kin K."/>
            <person name="Saito T."/>
            <person name="Gibbs R."/>
            <person name="Kuspa A."/>
            <person name="Muzny D."/>
            <person name="Queller D."/>
            <person name="Richards S."/>
            <person name="Strassman J."/>
            <person name="Sucgang R."/>
            <person name="Worley K."/>
            <person name="Schaap P."/>
        </authorList>
    </citation>
    <scope>NUCLEOTIDE SEQUENCE</scope>
    <source>
        <strain evidence="13">QSvi11</strain>
    </source>
</reference>
<evidence type="ECO:0000256" key="1">
    <source>
        <dbReference type="ARBA" id="ARBA00000868"/>
    </source>
</evidence>
<dbReference type="Pfam" id="PF00156">
    <property type="entry name" value="Pribosyltran"/>
    <property type="match status" value="1"/>
</dbReference>
<keyword evidence="10" id="KW-0808">Transferase</keyword>
<evidence type="ECO:0000256" key="4">
    <source>
        <dbReference type="ARBA" id="ARBA00004659"/>
    </source>
</evidence>
<dbReference type="Proteomes" id="UP000695562">
    <property type="component" value="Unassembled WGS sequence"/>
</dbReference>
<evidence type="ECO:0000256" key="9">
    <source>
        <dbReference type="ARBA" id="ARBA00022676"/>
    </source>
</evidence>
<dbReference type="PANTHER" id="PTHR11776">
    <property type="entry name" value="ADENINE PHOSPHORIBOSYLTRANSFERASE"/>
    <property type="match status" value="1"/>
</dbReference>
<evidence type="ECO:0000313" key="13">
    <source>
        <dbReference type="EMBL" id="KAF2071368.1"/>
    </source>
</evidence>
<dbReference type="EC" id="2.4.2.7" evidence="7"/>
<keyword evidence="11" id="KW-0660">Purine salvage</keyword>
<evidence type="ECO:0000256" key="7">
    <source>
        <dbReference type="ARBA" id="ARBA00011893"/>
    </source>
</evidence>
<evidence type="ECO:0000256" key="2">
    <source>
        <dbReference type="ARBA" id="ARBA00003968"/>
    </source>
</evidence>
<comment type="subunit">
    <text evidence="6">Homodimer.</text>
</comment>
<accession>A0A8J4UY35</accession>
<comment type="catalytic activity">
    <reaction evidence="1">
        <text>AMP + diphosphate = 5-phospho-alpha-D-ribose 1-diphosphate + adenine</text>
        <dbReference type="Rhea" id="RHEA:16609"/>
        <dbReference type="ChEBI" id="CHEBI:16708"/>
        <dbReference type="ChEBI" id="CHEBI:33019"/>
        <dbReference type="ChEBI" id="CHEBI:58017"/>
        <dbReference type="ChEBI" id="CHEBI:456215"/>
        <dbReference type="EC" id="2.4.2.7"/>
    </reaction>
</comment>
<dbReference type="InterPro" id="IPR050120">
    <property type="entry name" value="Adenine_PRTase"/>
</dbReference>
<comment type="similarity">
    <text evidence="5">Belongs to the purine/pyrimidine phosphoribosyltransferase family.</text>
</comment>
<keyword evidence="9" id="KW-0328">Glycosyltransferase</keyword>
<keyword evidence="8" id="KW-0963">Cytoplasm</keyword>
<dbReference type="SUPFAM" id="SSF53271">
    <property type="entry name" value="PRTase-like"/>
    <property type="match status" value="1"/>
</dbReference>
<evidence type="ECO:0000256" key="8">
    <source>
        <dbReference type="ARBA" id="ARBA00022490"/>
    </source>
</evidence>
<dbReference type="GO" id="GO:0003999">
    <property type="term" value="F:adenine phosphoribosyltransferase activity"/>
    <property type="evidence" value="ECO:0007669"/>
    <property type="project" value="UniProtKB-EC"/>
</dbReference>
<evidence type="ECO:0000256" key="6">
    <source>
        <dbReference type="ARBA" id="ARBA00011738"/>
    </source>
</evidence>
<name>A0A8J4UY35_9MYCE</name>
<dbReference type="OrthoDB" id="363185at2759"/>
<feature type="domain" description="Phosphoribosyltransferase" evidence="12">
    <location>
        <begin position="58"/>
        <end position="154"/>
    </location>
</feature>
<comment type="function">
    <text evidence="2">Catalyzes a salvage reaction resulting in the formation of AMP, that is energically less costly than de novo synthesis.</text>
</comment>
<evidence type="ECO:0000256" key="5">
    <source>
        <dbReference type="ARBA" id="ARBA00008391"/>
    </source>
</evidence>
<evidence type="ECO:0000256" key="3">
    <source>
        <dbReference type="ARBA" id="ARBA00004496"/>
    </source>
</evidence>
<dbReference type="EMBL" id="AJWJ01000382">
    <property type="protein sequence ID" value="KAF2071368.1"/>
    <property type="molecule type" value="Genomic_DNA"/>
</dbReference>
<evidence type="ECO:0000256" key="10">
    <source>
        <dbReference type="ARBA" id="ARBA00022679"/>
    </source>
</evidence>
<dbReference type="GO" id="GO:0005737">
    <property type="term" value="C:cytoplasm"/>
    <property type="evidence" value="ECO:0007669"/>
    <property type="project" value="UniProtKB-SubCell"/>
</dbReference>
<evidence type="ECO:0000256" key="11">
    <source>
        <dbReference type="ARBA" id="ARBA00022726"/>
    </source>
</evidence>
<evidence type="ECO:0000313" key="14">
    <source>
        <dbReference type="Proteomes" id="UP000695562"/>
    </source>
</evidence>
<organism evidence="13 14">
    <name type="scientific">Polysphondylium violaceum</name>
    <dbReference type="NCBI Taxonomy" id="133409"/>
    <lineage>
        <taxon>Eukaryota</taxon>
        <taxon>Amoebozoa</taxon>
        <taxon>Evosea</taxon>
        <taxon>Eumycetozoa</taxon>
        <taxon>Dictyostelia</taxon>
        <taxon>Dictyosteliales</taxon>
        <taxon>Dictyosteliaceae</taxon>
        <taxon>Polysphondylium</taxon>
    </lineage>
</organism>
<proteinExistence type="inferred from homology"/>
<dbReference type="FunFam" id="3.40.50.2020:FF:000004">
    <property type="entry name" value="Adenine phosphoribosyltransferase"/>
    <property type="match status" value="1"/>
</dbReference>
<dbReference type="Gene3D" id="3.40.50.2020">
    <property type="match status" value="1"/>
</dbReference>
<dbReference type="InterPro" id="IPR029057">
    <property type="entry name" value="PRTase-like"/>
</dbReference>
<gene>
    <name evidence="13" type="ORF">CYY_007308</name>
</gene>
<dbReference type="AlphaFoldDB" id="A0A8J4UY35"/>
<sequence length="198" mass="22130">MQSTYSELLASAKQSIIKQCNVYQDYPVKGVGFLDISPIFMSTVDFDNVLTYWQHRFTNVDLVVGLEARGFVIGAAFAQKIGAPFMMIRKKGKLPGQCISEAYVKEYGADEFEAQVNALSKTSFPSDRKVNVLIMDDILATGGTLCASIELVRKLLSHNNVKEYKISTSLISSIKVLRGKEKIYEKYNDVSIDVIHEI</sequence>
<comment type="pathway">
    <text evidence="4">Purine metabolism; AMP biosynthesis via salvage pathway; AMP from adenine: step 1/1.</text>
</comment>
<dbReference type="NCBIfam" id="NF002636">
    <property type="entry name" value="PRK02304.1-5"/>
    <property type="match status" value="1"/>
</dbReference>
<dbReference type="GO" id="GO:0006166">
    <property type="term" value="P:purine ribonucleoside salvage"/>
    <property type="evidence" value="ECO:0007669"/>
    <property type="project" value="UniProtKB-KW"/>
</dbReference>
<dbReference type="PANTHER" id="PTHR11776:SF7">
    <property type="entry name" value="PHOSPHORIBOSYLTRANSFERASE DOMAIN-CONTAINING PROTEIN"/>
    <property type="match status" value="1"/>
</dbReference>
<protein>
    <recommendedName>
        <fullName evidence="7">adenine phosphoribosyltransferase</fullName>
        <ecNumber evidence="7">2.4.2.7</ecNumber>
    </recommendedName>
</protein>
<comment type="subcellular location">
    <subcellularLocation>
        <location evidence="3">Cytoplasm</location>
    </subcellularLocation>
</comment>
<evidence type="ECO:0000259" key="12">
    <source>
        <dbReference type="Pfam" id="PF00156"/>
    </source>
</evidence>
<dbReference type="InterPro" id="IPR000836">
    <property type="entry name" value="PRTase_dom"/>
</dbReference>